<evidence type="ECO:0000313" key="4">
    <source>
        <dbReference type="Proteomes" id="UP000426027"/>
    </source>
</evidence>
<dbReference type="Pfam" id="PF01764">
    <property type="entry name" value="Lipase_3"/>
    <property type="match status" value="1"/>
</dbReference>
<evidence type="ECO:0000313" key="3">
    <source>
        <dbReference type="EMBL" id="QGW26997.1"/>
    </source>
</evidence>
<dbReference type="RefSeq" id="WP_157476303.1">
    <property type="nucleotide sequence ID" value="NZ_CP046566.1"/>
</dbReference>
<keyword evidence="4" id="KW-1185">Reference proteome</keyword>
<feature type="chain" id="PRO_5026278800" evidence="1">
    <location>
        <begin position="24"/>
        <end position="371"/>
    </location>
</feature>
<accession>A0A6I6G4J9</accession>
<dbReference type="CDD" id="cd00519">
    <property type="entry name" value="Lipase_3"/>
    <property type="match status" value="1"/>
</dbReference>
<feature type="domain" description="Fungal lipase-type" evidence="2">
    <location>
        <begin position="89"/>
        <end position="242"/>
    </location>
</feature>
<gene>
    <name evidence="3" type="ORF">GLV81_01765</name>
</gene>
<dbReference type="Gene3D" id="3.40.50.1820">
    <property type="entry name" value="alpha/beta hydrolase"/>
    <property type="match status" value="1"/>
</dbReference>
<dbReference type="SUPFAM" id="SSF53474">
    <property type="entry name" value="alpha/beta-Hydrolases"/>
    <property type="match status" value="1"/>
</dbReference>
<protein>
    <submittedName>
        <fullName evidence="3">Lipase family protein</fullName>
    </submittedName>
</protein>
<sequence>MLTPFRRYAFLIAVLLSCQPLLAQQLQPGFDRKEYADMLWLQFYGLKDSMQQTPPVQLEKDSYRTLRISKEVGLYNKCGIYLRKDGVVVLQLRGTVNKMESWLENFYAGMVPATGSLQLSNDYTFVYKLASNPQATVHVGWLTGVGFLMKEVLPTLDSLVQAGHRDLMIAGHSQGGALSFLTTSFLHYHYAAMNIAVRLKTYASAAPKPGNQYYAYDFDFISRGQMGFRVINDADWVPETPVSLQTINDYNAVNPLSNAKSTIRKQKFVVRLFLNSVYGKLTRSSNKASKQFEKYLGKKLYKLAAKPLPGFAKPTLAGTMNYATAGSPVILAANDAYRSKFVFDGQNYFVHHMLAPYLFLLDAYYPLPTAK</sequence>
<dbReference type="PROSITE" id="PS51257">
    <property type="entry name" value="PROKAR_LIPOPROTEIN"/>
    <property type="match status" value="1"/>
</dbReference>
<evidence type="ECO:0000259" key="2">
    <source>
        <dbReference type="Pfam" id="PF01764"/>
    </source>
</evidence>
<evidence type="ECO:0000256" key="1">
    <source>
        <dbReference type="SAM" id="SignalP"/>
    </source>
</evidence>
<reference evidence="3 4" key="1">
    <citation type="submission" date="2019-11" db="EMBL/GenBank/DDBJ databases">
        <authorList>
            <person name="Im W.T."/>
        </authorList>
    </citation>
    <scope>NUCLEOTIDE SEQUENCE [LARGE SCALE GENOMIC DNA]</scope>
    <source>
        <strain evidence="3 4">SB-02</strain>
    </source>
</reference>
<dbReference type="AlphaFoldDB" id="A0A6I6G4J9"/>
<proteinExistence type="predicted"/>
<dbReference type="EMBL" id="CP046566">
    <property type="protein sequence ID" value="QGW26997.1"/>
    <property type="molecule type" value="Genomic_DNA"/>
</dbReference>
<dbReference type="PANTHER" id="PTHR45856:SF24">
    <property type="entry name" value="FUNGAL LIPASE-LIKE DOMAIN-CONTAINING PROTEIN"/>
    <property type="match status" value="1"/>
</dbReference>
<dbReference type="Proteomes" id="UP000426027">
    <property type="component" value="Chromosome"/>
</dbReference>
<feature type="signal peptide" evidence="1">
    <location>
        <begin position="1"/>
        <end position="23"/>
    </location>
</feature>
<dbReference type="InterPro" id="IPR051218">
    <property type="entry name" value="Sec_MonoDiacylglyc_Lipase"/>
</dbReference>
<dbReference type="GO" id="GO:0006629">
    <property type="term" value="P:lipid metabolic process"/>
    <property type="evidence" value="ECO:0007669"/>
    <property type="project" value="InterPro"/>
</dbReference>
<dbReference type="KEGG" id="fls:GLV81_01765"/>
<keyword evidence="1" id="KW-0732">Signal</keyword>
<organism evidence="3 4">
    <name type="scientific">Phnomibacter ginsenosidimutans</name>
    <dbReference type="NCBI Taxonomy" id="2676868"/>
    <lineage>
        <taxon>Bacteria</taxon>
        <taxon>Pseudomonadati</taxon>
        <taxon>Bacteroidota</taxon>
        <taxon>Chitinophagia</taxon>
        <taxon>Chitinophagales</taxon>
        <taxon>Chitinophagaceae</taxon>
        <taxon>Phnomibacter</taxon>
    </lineage>
</organism>
<name>A0A6I6G4J9_9BACT</name>
<dbReference type="InterPro" id="IPR002921">
    <property type="entry name" value="Fungal_lipase-type"/>
</dbReference>
<dbReference type="PANTHER" id="PTHR45856">
    <property type="entry name" value="ALPHA/BETA-HYDROLASES SUPERFAMILY PROTEIN"/>
    <property type="match status" value="1"/>
</dbReference>
<dbReference type="InterPro" id="IPR029058">
    <property type="entry name" value="AB_hydrolase_fold"/>
</dbReference>